<dbReference type="InterPro" id="IPR013783">
    <property type="entry name" value="Ig-like_fold"/>
</dbReference>
<dbReference type="InterPro" id="IPR022409">
    <property type="entry name" value="PKD/Chitinase_dom"/>
</dbReference>
<feature type="domain" description="PKD" evidence="1">
    <location>
        <begin position="114"/>
        <end position="193"/>
    </location>
</feature>
<dbReference type="SUPFAM" id="SSF49299">
    <property type="entry name" value="PKD domain"/>
    <property type="match status" value="3"/>
</dbReference>
<dbReference type="EMBL" id="FQXS01000011">
    <property type="protein sequence ID" value="SHH84283.1"/>
    <property type="molecule type" value="Genomic_DNA"/>
</dbReference>
<keyword evidence="3" id="KW-1185">Reference proteome</keyword>
<dbReference type="SMART" id="SM00089">
    <property type="entry name" value="PKD"/>
    <property type="match status" value="3"/>
</dbReference>
<proteinExistence type="predicted"/>
<dbReference type="InterPro" id="IPR037221">
    <property type="entry name" value="H-type_lectin_dom_sf"/>
</dbReference>
<dbReference type="Pfam" id="PF18911">
    <property type="entry name" value="PKD_4"/>
    <property type="match status" value="3"/>
</dbReference>
<dbReference type="PANTHER" id="PTHR46182">
    <property type="entry name" value="FI19480P1"/>
    <property type="match status" value="1"/>
</dbReference>
<dbReference type="PROSITE" id="PS50093">
    <property type="entry name" value="PKD"/>
    <property type="match status" value="3"/>
</dbReference>
<reference evidence="2 3" key="1">
    <citation type="submission" date="2016-11" db="EMBL/GenBank/DDBJ databases">
        <authorList>
            <person name="Jaros S."/>
            <person name="Januszkiewicz K."/>
            <person name="Wedrychowicz H."/>
        </authorList>
    </citation>
    <scope>NUCLEOTIDE SEQUENCE [LARGE SCALE GENOMIC DNA]</scope>
    <source>
        <strain evidence="2 3">DSM 9705</strain>
    </source>
</reference>
<gene>
    <name evidence="2" type="ORF">SAMN02745124_02187</name>
</gene>
<evidence type="ECO:0000259" key="1">
    <source>
        <dbReference type="PROSITE" id="PS50093"/>
    </source>
</evidence>
<dbReference type="GO" id="GO:0031410">
    <property type="term" value="C:cytoplasmic vesicle"/>
    <property type="evidence" value="ECO:0007669"/>
    <property type="project" value="TreeGrafter"/>
</dbReference>
<dbReference type="InterPro" id="IPR029865">
    <property type="entry name" value="KIAA0319-like"/>
</dbReference>
<dbReference type="CDD" id="cd00146">
    <property type="entry name" value="PKD"/>
    <property type="match status" value="2"/>
</dbReference>
<dbReference type="InterPro" id="IPR035986">
    <property type="entry name" value="PKD_dom_sf"/>
</dbReference>
<dbReference type="Gene3D" id="2.60.40.10">
    <property type="entry name" value="Immunoglobulins"/>
    <property type="match status" value="3"/>
</dbReference>
<protein>
    <submittedName>
        <fullName evidence="2">PKD repeat-containing protein</fullName>
    </submittedName>
</protein>
<dbReference type="InterPro" id="IPR000601">
    <property type="entry name" value="PKD_dom"/>
</dbReference>
<accession>A0A1M5WAN4</accession>
<organism evidence="2 3">
    <name type="scientific">Desulfofustis glycolicus DSM 9705</name>
    <dbReference type="NCBI Taxonomy" id="1121409"/>
    <lineage>
        <taxon>Bacteria</taxon>
        <taxon>Pseudomonadati</taxon>
        <taxon>Thermodesulfobacteriota</taxon>
        <taxon>Desulfobulbia</taxon>
        <taxon>Desulfobulbales</taxon>
        <taxon>Desulfocapsaceae</taxon>
        <taxon>Desulfofustis</taxon>
    </lineage>
</organism>
<evidence type="ECO:0000313" key="2">
    <source>
        <dbReference type="EMBL" id="SHH84283.1"/>
    </source>
</evidence>
<dbReference type="AlphaFoldDB" id="A0A1M5WAN4"/>
<dbReference type="STRING" id="1121409.SAMN02745124_02187"/>
<dbReference type="Gene3D" id="2.60.40.2080">
    <property type="match status" value="1"/>
</dbReference>
<name>A0A1M5WAN4_9BACT</name>
<dbReference type="PANTHER" id="PTHR46182:SF2">
    <property type="entry name" value="FI19480P1"/>
    <property type="match status" value="1"/>
</dbReference>
<evidence type="ECO:0000313" key="3">
    <source>
        <dbReference type="Proteomes" id="UP000184139"/>
    </source>
</evidence>
<dbReference type="Proteomes" id="UP000184139">
    <property type="component" value="Unassembled WGS sequence"/>
</dbReference>
<feature type="domain" description="PKD" evidence="1">
    <location>
        <begin position="203"/>
        <end position="287"/>
    </location>
</feature>
<dbReference type="GO" id="GO:0016020">
    <property type="term" value="C:membrane"/>
    <property type="evidence" value="ECO:0007669"/>
    <property type="project" value="TreeGrafter"/>
</dbReference>
<sequence length="641" mass="68999">MRHPLMMYRYFLFLFLLCLLPIDSHALPHDYAVQVNFSFDAPSITEKQILAYRLYKNAELACENGPVDPQVLDCSITTEPGTYDFTLTALYSDGSQSPHSAPFPFTFANPAPELQAVITASTIMGNAPLSVTLDGSGSSGEIASYAWNFGDGNEATGATTTHSFTTPGTYTTTLTVNDTTGLSHQTSLVITATEPPPPPPEPPTAVISSSNAVGEAPYNVSIDGSGSYTQQPPITSYHWDFGDGATASGATVSHTYQQAGSYTARLQVTDSAGLTADASTPVVITAPPPENQEPIASFSAFLESDLPPYTVSFDTSASSDPDGWLETFSWDFGDGSTTTGPHPQHTFPGAADYTVTLVVTDNQGATATTSQTISIPEENEINLPLEIGELQLDHNWARVSFSQPFIDPIVIAGPPTFADAAPVTVRIRNITPNGFDIRLQEWDYLDGNHAPETLSYIALEKGTYTLPDGSKLEAGTFVGGTNMSTISLEQPYTKIPVILSQVITANEADAVTGRIKNVTQLSFQYKFQEQEKTKNRHGDETVAYLAWEPGIGELHNLQYEVVATEPVDSTWAVLALQTAFTEIPLVVADSQTINAEDSISLRINKATATATQITVQEEQSKDKETDHCVEQIGYIAVGSKF</sequence>
<feature type="domain" description="PKD" evidence="1">
    <location>
        <begin position="294"/>
        <end position="375"/>
    </location>
</feature>